<evidence type="ECO:0000313" key="3">
    <source>
        <dbReference type="Proteomes" id="UP000319897"/>
    </source>
</evidence>
<accession>A0A501XGE2</accession>
<dbReference type="Gene3D" id="3.30.70.1790">
    <property type="entry name" value="RepB DNA-primase, N-terminal domain"/>
    <property type="match status" value="1"/>
</dbReference>
<comment type="caution">
    <text evidence="2">The sequence shown here is derived from an EMBL/GenBank/DDBJ whole genome shotgun (WGS) entry which is preliminary data.</text>
</comment>
<protein>
    <recommendedName>
        <fullName evidence="4">RepB-like DNA primase domain-containing protein</fullName>
    </recommendedName>
</protein>
<evidence type="ECO:0008006" key="4">
    <source>
        <dbReference type="Google" id="ProtNLM"/>
    </source>
</evidence>
<evidence type="ECO:0000313" key="2">
    <source>
        <dbReference type="EMBL" id="TPE59469.1"/>
    </source>
</evidence>
<organism evidence="2 3">
    <name type="scientific">Sandaracinobacter neustonicus</name>
    <dbReference type="NCBI Taxonomy" id="1715348"/>
    <lineage>
        <taxon>Bacteria</taxon>
        <taxon>Pseudomonadati</taxon>
        <taxon>Pseudomonadota</taxon>
        <taxon>Alphaproteobacteria</taxon>
        <taxon>Sphingomonadales</taxon>
        <taxon>Sphingosinicellaceae</taxon>
        <taxon>Sandaracinobacter</taxon>
    </lineage>
</organism>
<feature type="region of interest" description="Disordered" evidence="1">
    <location>
        <begin position="1"/>
        <end position="20"/>
    </location>
</feature>
<feature type="compositionally biased region" description="Basic and acidic residues" evidence="1">
    <location>
        <begin position="207"/>
        <end position="221"/>
    </location>
</feature>
<dbReference type="RefSeq" id="WP_140928915.1">
    <property type="nucleotide sequence ID" value="NZ_VFSU01000030.1"/>
</dbReference>
<proteinExistence type="predicted"/>
<dbReference type="EMBL" id="VFSU01000030">
    <property type="protein sequence ID" value="TPE59469.1"/>
    <property type="molecule type" value="Genomic_DNA"/>
</dbReference>
<evidence type="ECO:0000256" key="1">
    <source>
        <dbReference type="SAM" id="MobiDB-lite"/>
    </source>
</evidence>
<gene>
    <name evidence="2" type="ORF">FJQ54_13355</name>
</gene>
<name>A0A501XGE2_9SPHN</name>
<feature type="region of interest" description="Disordered" evidence="1">
    <location>
        <begin position="192"/>
        <end position="221"/>
    </location>
</feature>
<reference evidence="2 3" key="1">
    <citation type="submission" date="2019-06" db="EMBL/GenBank/DDBJ databases">
        <authorList>
            <person name="Lee I."/>
            <person name="Jang G.I."/>
            <person name="Hwang C.Y."/>
        </authorList>
    </citation>
    <scope>NUCLEOTIDE SEQUENCE [LARGE SCALE GENOMIC DNA]</scope>
    <source>
        <strain evidence="2 3">PAMC 28131</strain>
    </source>
</reference>
<dbReference type="AlphaFoldDB" id="A0A501XGE2"/>
<sequence>MNEYSDAGSGGEGSSVEPRPFDETLRFLRAMRHDGRCVVSAIAPDGGGIETRTFELDPPERLRAWLERWNGKRNLYWTPNTVKATADPNNKPSEADIEQLDMLHVDIDPEPEADWSEERQRILRSLEAFVPPPSAIVDSGNGYQGFWLLVPEDRLYVGDGPDAVASAKLYNVGLRDKLGGDNCQSLDHLMRLPGTLNLPNDKKRKAGRIERSSSVERGPDQ</sequence>
<dbReference type="OrthoDB" id="8215052at2"/>
<dbReference type="Proteomes" id="UP000319897">
    <property type="component" value="Unassembled WGS sequence"/>
</dbReference>
<keyword evidence="3" id="KW-1185">Reference proteome</keyword>